<accession>A0ACD3B089</accession>
<name>A0ACD3B089_9AGAR</name>
<dbReference type="EMBL" id="ML208302">
    <property type="protein sequence ID" value="TFK71181.1"/>
    <property type="molecule type" value="Genomic_DNA"/>
</dbReference>
<proteinExistence type="predicted"/>
<reference evidence="1 2" key="1">
    <citation type="journal article" date="2019" name="Nat. Ecol. Evol.">
        <title>Megaphylogeny resolves global patterns of mushroom evolution.</title>
        <authorList>
            <person name="Varga T."/>
            <person name="Krizsan K."/>
            <person name="Foldi C."/>
            <person name="Dima B."/>
            <person name="Sanchez-Garcia M."/>
            <person name="Sanchez-Ramirez S."/>
            <person name="Szollosi G.J."/>
            <person name="Szarkandi J.G."/>
            <person name="Papp V."/>
            <person name="Albert L."/>
            <person name="Andreopoulos W."/>
            <person name="Angelini C."/>
            <person name="Antonin V."/>
            <person name="Barry K.W."/>
            <person name="Bougher N.L."/>
            <person name="Buchanan P."/>
            <person name="Buyck B."/>
            <person name="Bense V."/>
            <person name="Catcheside P."/>
            <person name="Chovatia M."/>
            <person name="Cooper J."/>
            <person name="Damon W."/>
            <person name="Desjardin D."/>
            <person name="Finy P."/>
            <person name="Geml J."/>
            <person name="Haridas S."/>
            <person name="Hughes K."/>
            <person name="Justo A."/>
            <person name="Karasinski D."/>
            <person name="Kautmanova I."/>
            <person name="Kiss B."/>
            <person name="Kocsube S."/>
            <person name="Kotiranta H."/>
            <person name="LaButti K.M."/>
            <person name="Lechner B.E."/>
            <person name="Liimatainen K."/>
            <person name="Lipzen A."/>
            <person name="Lukacs Z."/>
            <person name="Mihaltcheva S."/>
            <person name="Morgado L.N."/>
            <person name="Niskanen T."/>
            <person name="Noordeloos M.E."/>
            <person name="Ohm R.A."/>
            <person name="Ortiz-Santana B."/>
            <person name="Ovrebo C."/>
            <person name="Racz N."/>
            <person name="Riley R."/>
            <person name="Savchenko A."/>
            <person name="Shiryaev A."/>
            <person name="Soop K."/>
            <person name="Spirin V."/>
            <person name="Szebenyi C."/>
            <person name="Tomsovsky M."/>
            <person name="Tulloss R.E."/>
            <person name="Uehling J."/>
            <person name="Grigoriev I.V."/>
            <person name="Vagvolgyi C."/>
            <person name="Papp T."/>
            <person name="Martin F.M."/>
            <person name="Miettinen O."/>
            <person name="Hibbett D.S."/>
            <person name="Nagy L.G."/>
        </authorList>
    </citation>
    <scope>NUCLEOTIDE SEQUENCE [LARGE SCALE GENOMIC DNA]</scope>
    <source>
        <strain evidence="1 2">NL-1719</strain>
    </source>
</reference>
<protein>
    <submittedName>
        <fullName evidence="1">Uncharacterized protein</fullName>
    </submittedName>
</protein>
<keyword evidence="2" id="KW-1185">Reference proteome</keyword>
<evidence type="ECO:0000313" key="1">
    <source>
        <dbReference type="EMBL" id="TFK71181.1"/>
    </source>
</evidence>
<sequence>MAAPSYTKLESTSSNTLAAPLPPQRSKYHPLFASPEGDVVLRSLEGTLYRLHSYTLRSASGLFSTLFTLPQPTKYAVSKEPCMPFDVAPEIDVYESDFVLERLLRMLCGLSFDPWVSYDDVECVLAVAEKWDAPGPISTIRSALTSPQFLTSDPLRLYALSRHFEWKEEAKLAATQTLTLNLHDPVHAPRLAQMTSRDLMPLLNLHRKRRDMFKQLLDSPERFTAGNSSPYHCTRCGVTQLDNHTWRELKHAMFLEIDRRPLGDNLGVMVGEMAECPEAKACWEARCKKEDCGGYNYDRVATLRQIRNCIDTLPMTIDD</sequence>
<gene>
    <name evidence="1" type="ORF">BDN72DRAFT_765426</name>
</gene>
<organism evidence="1 2">
    <name type="scientific">Pluteus cervinus</name>
    <dbReference type="NCBI Taxonomy" id="181527"/>
    <lineage>
        <taxon>Eukaryota</taxon>
        <taxon>Fungi</taxon>
        <taxon>Dikarya</taxon>
        <taxon>Basidiomycota</taxon>
        <taxon>Agaricomycotina</taxon>
        <taxon>Agaricomycetes</taxon>
        <taxon>Agaricomycetidae</taxon>
        <taxon>Agaricales</taxon>
        <taxon>Pluteineae</taxon>
        <taxon>Pluteaceae</taxon>
        <taxon>Pluteus</taxon>
    </lineage>
</organism>
<evidence type="ECO:0000313" key="2">
    <source>
        <dbReference type="Proteomes" id="UP000308600"/>
    </source>
</evidence>
<dbReference type="Proteomes" id="UP000308600">
    <property type="component" value="Unassembled WGS sequence"/>
</dbReference>